<accession>A0A7M7IPD4</accession>
<keyword evidence="3" id="KW-0853">WD repeat</keyword>
<dbReference type="GO" id="GO:0003723">
    <property type="term" value="F:RNA binding"/>
    <property type="evidence" value="ECO:0007669"/>
    <property type="project" value="TreeGrafter"/>
</dbReference>
<evidence type="ECO:0000313" key="6">
    <source>
        <dbReference type="Proteomes" id="UP000002358"/>
    </source>
</evidence>
<sequence length="501" mass="56455">MSDVNMTERNPAEAQQQSQNHNEKQVMENTSLMSAQIEDFVSEPMDVLETSVSKIEEEIALDAGEVNNLLLSFESHNLEENGNNKSVEVEDEITVLQAKADANIVVPEAEHINSANNENKLNKKVDETNENNESQEYSQLYYDWTASKLICSATKEFKPTEKCENFTKGCQWAPDGTCILVPCEDFSTRIFQLSRELYSGKLPENFYLPSFESTLKIKEGGMIYDTCWFPYMNSWDPSTCCFLSTSQGSPIHLWDAFTGQLRATYRAYNQVDEVEAGISVQFTDSGGLIWSGFKNALRTFDTDRPGRQIKTIYLKKDFPNVTGLVSCIRENPGMSGLIAFGTYSKCIGLYKDGPLCSFKTSSGVTQIEFSPCGTKLYSSVRRGSEFLCWDLRNPGTVLYSLQNRQSDTNQRIQFSLSYCGEEIVSGGTDGAVRVWKIPSNLQVDEDLDPLYKVKISRDCVNGASLHKNLPILVVSTGTRICENEENRHRDNSVRFYWLGSR</sequence>
<dbReference type="InterPro" id="IPR001680">
    <property type="entry name" value="WD40_rpt"/>
</dbReference>
<dbReference type="GO" id="GO:0015030">
    <property type="term" value="C:Cajal body"/>
    <property type="evidence" value="ECO:0007669"/>
    <property type="project" value="TreeGrafter"/>
</dbReference>
<comment type="similarity">
    <text evidence="1">Belongs to the TCAB1 family.</text>
</comment>
<feature type="compositionally biased region" description="Polar residues" evidence="4">
    <location>
        <begin position="1"/>
        <end position="20"/>
    </location>
</feature>
<dbReference type="AlphaFoldDB" id="A0A7M7IPD4"/>
<organism evidence="5 6">
    <name type="scientific">Nasonia vitripennis</name>
    <name type="common">Parasitic wasp</name>
    <dbReference type="NCBI Taxonomy" id="7425"/>
    <lineage>
        <taxon>Eukaryota</taxon>
        <taxon>Metazoa</taxon>
        <taxon>Ecdysozoa</taxon>
        <taxon>Arthropoda</taxon>
        <taxon>Hexapoda</taxon>
        <taxon>Insecta</taxon>
        <taxon>Pterygota</taxon>
        <taxon>Neoptera</taxon>
        <taxon>Endopterygota</taxon>
        <taxon>Hymenoptera</taxon>
        <taxon>Apocrita</taxon>
        <taxon>Proctotrupomorpha</taxon>
        <taxon>Chalcidoidea</taxon>
        <taxon>Pteromalidae</taxon>
        <taxon>Pteromalinae</taxon>
        <taxon>Nasonia</taxon>
    </lineage>
</organism>
<evidence type="ECO:0000256" key="1">
    <source>
        <dbReference type="ARBA" id="ARBA00038279"/>
    </source>
</evidence>
<dbReference type="InterPro" id="IPR015943">
    <property type="entry name" value="WD40/YVTN_repeat-like_dom_sf"/>
</dbReference>
<evidence type="ECO:0000256" key="4">
    <source>
        <dbReference type="SAM" id="MobiDB-lite"/>
    </source>
</evidence>
<dbReference type="InterPro" id="IPR051150">
    <property type="entry name" value="SWT21/TCAB1_mRNA_Telomere"/>
</dbReference>
<dbReference type="KEGG" id="nvi:100121655"/>
<dbReference type="SUPFAM" id="SSF50978">
    <property type="entry name" value="WD40 repeat-like"/>
    <property type="match status" value="1"/>
</dbReference>
<dbReference type="FunCoup" id="A0A7M7IPD4">
    <property type="interactions" value="1675"/>
</dbReference>
<dbReference type="Gene3D" id="2.130.10.10">
    <property type="entry name" value="YVTN repeat-like/Quinoprotein amine dehydrogenase"/>
    <property type="match status" value="1"/>
</dbReference>
<dbReference type="Proteomes" id="UP000002358">
    <property type="component" value="Chromosome 4"/>
</dbReference>
<dbReference type="OrthoDB" id="239865at2759"/>
<protein>
    <recommendedName>
        <fullName evidence="2">WD repeat-containing protein 79</fullName>
    </recommendedName>
</protein>
<gene>
    <name evidence="5" type="primary">100121655</name>
</gene>
<dbReference type="PANTHER" id="PTHR13211">
    <property type="entry name" value="TELOMERASE CAJAL BODY PROTEIN 1"/>
    <property type="match status" value="1"/>
</dbReference>
<dbReference type="EnsemblMetazoa" id="XM_016984969">
    <property type="protein sequence ID" value="XP_016840458"/>
    <property type="gene ID" value="LOC100121655"/>
</dbReference>
<dbReference type="InterPro" id="IPR036322">
    <property type="entry name" value="WD40_repeat_dom_sf"/>
</dbReference>
<evidence type="ECO:0000256" key="2">
    <source>
        <dbReference type="ARBA" id="ARBA00041558"/>
    </source>
</evidence>
<dbReference type="SMR" id="A0A7M7IPD4"/>
<dbReference type="GO" id="GO:0030576">
    <property type="term" value="P:Cajal body organization"/>
    <property type="evidence" value="ECO:0007669"/>
    <property type="project" value="TreeGrafter"/>
</dbReference>
<proteinExistence type="inferred from homology"/>
<keyword evidence="6" id="KW-1185">Reference proteome</keyword>
<dbReference type="PROSITE" id="PS50082">
    <property type="entry name" value="WD_REPEATS_2"/>
    <property type="match status" value="1"/>
</dbReference>
<feature type="region of interest" description="Disordered" evidence="4">
    <location>
        <begin position="1"/>
        <end position="25"/>
    </location>
</feature>
<dbReference type="InParanoid" id="A0A7M7IPD4"/>
<dbReference type="PANTHER" id="PTHR13211:SF0">
    <property type="entry name" value="TELOMERASE CAJAL BODY PROTEIN 1"/>
    <property type="match status" value="1"/>
</dbReference>
<dbReference type="OMA" id="ICILEGQ"/>
<evidence type="ECO:0000256" key="3">
    <source>
        <dbReference type="PROSITE-ProRule" id="PRU00221"/>
    </source>
</evidence>
<name>A0A7M7IPD4_NASVI</name>
<evidence type="ECO:0000313" key="5">
    <source>
        <dbReference type="EnsemblMetazoa" id="XP_016840458"/>
    </source>
</evidence>
<feature type="repeat" description="WD" evidence="3">
    <location>
        <begin position="423"/>
        <end position="445"/>
    </location>
</feature>
<dbReference type="EnsemblMetazoa" id="XM_008213657">
    <property type="protein sequence ID" value="XP_008211879"/>
    <property type="gene ID" value="LOC100121655"/>
</dbReference>
<reference evidence="5" key="1">
    <citation type="submission" date="2021-01" db="UniProtKB">
        <authorList>
            <consortium name="EnsemblMetazoa"/>
        </authorList>
    </citation>
    <scope>IDENTIFICATION</scope>
</reference>